<comment type="caution">
    <text evidence="1">The sequence shown here is derived from an EMBL/GenBank/DDBJ whole genome shotgun (WGS) entry which is preliminary data.</text>
</comment>
<dbReference type="Proteomes" id="UP001160148">
    <property type="component" value="Unassembled WGS sequence"/>
</dbReference>
<evidence type="ECO:0000313" key="1">
    <source>
        <dbReference type="EMBL" id="CAI6357504.1"/>
    </source>
</evidence>
<dbReference type="AlphaFoldDB" id="A0AAV0WPC8"/>
<dbReference type="PANTHER" id="PTHR11697">
    <property type="entry name" value="GENERAL TRANSCRIPTION FACTOR 2-RELATED ZINC FINGER PROTEIN"/>
    <property type="match status" value="1"/>
</dbReference>
<reference evidence="1 2" key="1">
    <citation type="submission" date="2023-01" db="EMBL/GenBank/DDBJ databases">
        <authorList>
            <person name="Whitehead M."/>
        </authorList>
    </citation>
    <scope>NUCLEOTIDE SEQUENCE [LARGE SCALE GENOMIC DNA]</scope>
</reference>
<proteinExistence type="predicted"/>
<accession>A0AAV0WPC8</accession>
<evidence type="ECO:0000313" key="2">
    <source>
        <dbReference type="Proteomes" id="UP001160148"/>
    </source>
</evidence>
<dbReference type="PANTHER" id="PTHR11697:SF230">
    <property type="entry name" value="ZINC FINGER, MYM DOMAIN CONTAINING 1"/>
    <property type="match status" value="1"/>
</dbReference>
<protein>
    <submittedName>
        <fullName evidence="1">Uncharacterized protein</fullName>
    </submittedName>
</protein>
<gene>
    <name evidence="1" type="ORF">MEUPH1_LOCUS13126</name>
</gene>
<organism evidence="1 2">
    <name type="scientific">Macrosiphum euphorbiae</name>
    <name type="common">potato aphid</name>
    <dbReference type="NCBI Taxonomy" id="13131"/>
    <lineage>
        <taxon>Eukaryota</taxon>
        <taxon>Metazoa</taxon>
        <taxon>Ecdysozoa</taxon>
        <taxon>Arthropoda</taxon>
        <taxon>Hexapoda</taxon>
        <taxon>Insecta</taxon>
        <taxon>Pterygota</taxon>
        <taxon>Neoptera</taxon>
        <taxon>Paraneoptera</taxon>
        <taxon>Hemiptera</taxon>
        <taxon>Sternorrhyncha</taxon>
        <taxon>Aphidomorpha</taxon>
        <taxon>Aphidoidea</taxon>
        <taxon>Aphididae</taxon>
        <taxon>Macrosiphini</taxon>
        <taxon>Macrosiphum</taxon>
    </lineage>
</organism>
<dbReference type="InterPro" id="IPR055298">
    <property type="entry name" value="AtLOH3-like"/>
</dbReference>
<dbReference type="EMBL" id="CARXXK010000002">
    <property type="protein sequence ID" value="CAI6357504.1"/>
    <property type="molecule type" value="Genomic_DNA"/>
</dbReference>
<name>A0AAV0WPC8_9HEMI</name>
<sequence>MKLLKAIKLNYTALVKALENIYEDTKLPEIRAKSKGIITQMKSFNFIFSLNMMYPILKLIVKVSANLQAKQLNLLSAISLITSLNTTLQNFRSDDSFFNNLYKETVQSCTLENISIPEVRKRKVSCLLDSKNSSSQIFHETMEQEIKINCFNVALDNMISGLITY</sequence>
<keyword evidence="2" id="KW-1185">Reference proteome</keyword>